<keyword evidence="5" id="KW-0521">NADP</keyword>
<dbReference type="InterPro" id="IPR020946">
    <property type="entry name" value="Flavin_mOase-like"/>
</dbReference>
<accession>A0A2T0QXE5</accession>
<evidence type="ECO:0000256" key="5">
    <source>
        <dbReference type="ARBA" id="ARBA00022857"/>
    </source>
</evidence>
<keyword evidence="9" id="KW-1185">Reference proteome</keyword>
<evidence type="ECO:0000256" key="2">
    <source>
        <dbReference type="ARBA" id="ARBA00010139"/>
    </source>
</evidence>
<evidence type="ECO:0000256" key="3">
    <source>
        <dbReference type="ARBA" id="ARBA00022630"/>
    </source>
</evidence>
<dbReference type="PANTHER" id="PTHR43872">
    <property type="entry name" value="MONOOXYGENASE, PUTATIVE (AFU_ORTHOLOGUE AFUA_8G02570)-RELATED"/>
    <property type="match status" value="1"/>
</dbReference>
<reference evidence="8 9" key="1">
    <citation type="submission" date="2018-03" db="EMBL/GenBank/DDBJ databases">
        <title>Genomic Encyclopedia of Archaeal and Bacterial Type Strains, Phase II (KMG-II): from individual species to whole genera.</title>
        <authorList>
            <person name="Goeker M."/>
        </authorList>
    </citation>
    <scope>NUCLEOTIDE SEQUENCE [LARGE SCALE GENOMIC DNA]</scope>
    <source>
        <strain evidence="8 9">DSM 19711</strain>
    </source>
</reference>
<comment type="similarity">
    <text evidence="2">Belongs to the FAD-binding monooxygenase family.</text>
</comment>
<dbReference type="Gene3D" id="3.50.50.60">
    <property type="entry name" value="FAD/NAD(P)-binding domain"/>
    <property type="match status" value="2"/>
</dbReference>
<evidence type="ECO:0000256" key="1">
    <source>
        <dbReference type="ARBA" id="ARBA00001974"/>
    </source>
</evidence>
<keyword evidence="4" id="KW-0274">FAD</keyword>
<dbReference type="SUPFAM" id="SSF51905">
    <property type="entry name" value="FAD/NAD(P)-binding domain"/>
    <property type="match status" value="1"/>
</dbReference>
<keyword evidence="3" id="KW-0285">Flavoprotein</keyword>
<dbReference type="EMBL" id="PVZF01000016">
    <property type="protein sequence ID" value="PRY10563.1"/>
    <property type="molecule type" value="Genomic_DNA"/>
</dbReference>
<evidence type="ECO:0000313" key="9">
    <source>
        <dbReference type="Proteomes" id="UP000238083"/>
    </source>
</evidence>
<dbReference type="FunFam" id="3.50.50.60:FF:000228">
    <property type="entry name" value="FAD-containing monooxygenase EthA"/>
    <property type="match status" value="1"/>
</dbReference>
<dbReference type="GO" id="GO:0050661">
    <property type="term" value="F:NADP binding"/>
    <property type="evidence" value="ECO:0007669"/>
    <property type="project" value="InterPro"/>
</dbReference>
<gene>
    <name evidence="8" type="ORF">CLV37_116116</name>
</gene>
<dbReference type="GO" id="GO:0004499">
    <property type="term" value="F:N,N-dimethylaniline monooxygenase activity"/>
    <property type="evidence" value="ECO:0007669"/>
    <property type="project" value="InterPro"/>
</dbReference>
<organism evidence="8 9">
    <name type="scientific">Kineococcus rhizosphaerae</name>
    <dbReference type="NCBI Taxonomy" id="559628"/>
    <lineage>
        <taxon>Bacteria</taxon>
        <taxon>Bacillati</taxon>
        <taxon>Actinomycetota</taxon>
        <taxon>Actinomycetes</taxon>
        <taxon>Kineosporiales</taxon>
        <taxon>Kineosporiaceae</taxon>
        <taxon>Kineococcus</taxon>
    </lineage>
</organism>
<protein>
    <submittedName>
        <fullName evidence="8">Cation diffusion facilitator CzcD-associated flavoprotein CzcO</fullName>
    </submittedName>
</protein>
<dbReference type="Pfam" id="PF00743">
    <property type="entry name" value="FMO-like"/>
    <property type="match status" value="1"/>
</dbReference>
<name>A0A2T0QXE5_9ACTN</name>
<keyword evidence="7" id="KW-0503">Monooxygenase</keyword>
<evidence type="ECO:0000256" key="4">
    <source>
        <dbReference type="ARBA" id="ARBA00022827"/>
    </source>
</evidence>
<dbReference type="InterPro" id="IPR051820">
    <property type="entry name" value="FAD-binding_MO"/>
</dbReference>
<proteinExistence type="inferred from homology"/>
<evidence type="ECO:0000256" key="6">
    <source>
        <dbReference type="ARBA" id="ARBA00023002"/>
    </source>
</evidence>
<comment type="cofactor">
    <cofactor evidence="1">
        <name>FAD</name>
        <dbReference type="ChEBI" id="CHEBI:57692"/>
    </cofactor>
</comment>
<keyword evidence="6" id="KW-0560">Oxidoreductase</keyword>
<dbReference type="RefSeq" id="WP_245885783.1">
    <property type="nucleotide sequence ID" value="NZ_PVZF01000016.1"/>
</dbReference>
<dbReference type="AlphaFoldDB" id="A0A2T0QXE5"/>
<dbReference type="PANTHER" id="PTHR43872:SF1">
    <property type="entry name" value="MONOOXYGENASE, PUTATIVE (AFU_ORTHOLOGUE AFUA_8G02570)-RELATED"/>
    <property type="match status" value="1"/>
</dbReference>
<dbReference type="Pfam" id="PF13450">
    <property type="entry name" value="NAD_binding_8"/>
    <property type="match status" value="1"/>
</dbReference>
<dbReference type="InterPro" id="IPR036188">
    <property type="entry name" value="FAD/NAD-bd_sf"/>
</dbReference>
<evidence type="ECO:0000256" key="7">
    <source>
        <dbReference type="ARBA" id="ARBA00023033"/>
    </source>
</evidence>
<dbReference type="PRINTS" id="PR00411">
    <property type="entry name" value="PNDRDTASEI"/>
</dbReference>
<evidence type="ECO:0000313" key="8">
    <source>
        <dbReference type="EMBL" id="PRY10563.1"/>
    </source>
</evidence>
<comment type="caution">
    <text evidence="8">The sequence shown here is derived from an EMBL/GenBank/DDBJ whole genome shotgun (WGS) entry which is preliminary data.</text>
</comment>
<dbReference type="GO" id="GO:0050660">
    <property type="term" value="F:flavin adenine dinucleotide binding"/>
    <property type="evidence" value="ECO:0007669"/>
    <property type="project" value="InterPro"/>
</dbReference>
<dbReference type="Proteomes" id="UP000238083">
    <property type="component" value="Unassembled WGS sequence"/>
</dbReference>
<sequence length="492" mass="54226">MDSSAATEHLDVLVVGAGLSGVGAACQLRRRRPGATFAVLEARGTTGGTWDLFRYPGVRSDSDMYTLGYSFRPWTGGRAIADGASIHEYISDTAREFGVEERIRYHHRVVSARFSSATGRWTVLVERPGPDGGTETATLTCGFLLSCTGYYRYDRGYAPQFPGTADFTAAGGRLVHPQHWPTDLDVSGKRVVVVGSGATAVTLVPNLARDAAHVTMLQRSPSWVLALSSRDHLADRLRGRVPGRLAYSLVRAKHVAVATASYQFSRRRPQAARRFLRERVAARLPQGFDVDRHFTPRYDPWDQRVCFVPDGDLFRAVRAGTASVVTDGIETFTAAGIRLASGAELPADVVVTATGLDLLFLGGMRLEVDGQPVDPADRVVYRGMMISGVPNFAFALGYTNASWTLKIDLVTEHVCRLLALMERRGHRVVTPGEPRDPRRRPLIDLQSGYVRRAAGKLPQQGVAAPWRLRQNYPADVWTLRHRRVDDRALRFS</sequence>